<evidence type="ECO:0000256" key="9">
    <source>
        <dbReference type="ARBA" id="ARBA00023136"/>
    </source>
</evidence>
<protein>
    <submittedName>
        <fullName evidence="14">Molybdenum import ATP-binding protein ModC</fullName>
    </submittedName>
</protein>
<evidence type="ECO:0000256" key="1">
    <source>
        <dbReference type="ARBA" id="ARBA00005417"/>
    </source>
</evidence>
<dbReference type="Pfam" id="PF00005">
    <property type="entry name" value="ABC_tran"/>
    <property type="match status" value="1"/>
</dbReference>
<dbReference type="Pfam" id="PF03459">
    <property type="entry name" value="TOBE"/>
    <property type="match status" value="1"/>
</dbReference>
<dbReference type="RefSeq" id="WP_188578078.1">
    <property type="nucleotide sequence ID" value="NZ_BMCT01000002.1"/>
</dbReference>
<keyword evidence="9" id="KW-0472">Membrane</keyword>
<comment type="similarity">
    <text evidence="1">Belongs to the ABC transporter superfamily.</text>
</comment>
<dbReference type="Gene3D" id="3.40.50.300">
    <property type="entry name" value="P-loop containing nucleotide triphosphate hydrolases"/>
    <property type="match status" value="1"/>
</dbReference>
<name>A0A917FAX0_9HYPH</name>
<feature type="compositionally biased region" description="Pro residues" evidence="11">
    <location>
        <begin position="373"/>
        <end position="384"/>
    </location>
</feature>
<reference evidence="14" key="1">
    <citation type="journal article" date="2014" name="Int. J. Syst. Evol. Microbiol.">
        <title>Complete genome sequence of Corynebacterium casei LMG S-19264T (=DSM 44701T), isolated from a smear-ripened cheese.</title>
        <authorList>
            <consortium name="US DOE Joint Genome Institute (JGI-PGF)"/>
            <person name="Walter F."/>
            <person name="Albersmeier A."/>
            <person name="Kalinowski J."/>
            <person name="Ruckert C."/>
        </authorList>
    </citation>
    <scope>NUCLEOTIDE SEQUENCE</scope>
    <source>
        <strain evidence="14">CCM 7897</strain>
    </source>
</reference>
<accession>A0A917FAX0</accession>
<evidence type="ECO:0000256" key="3">
    <source>
        <dbReference type="ARBA" id="ARBA00022475"/>
    </source>
</evidence>
<dbReference type="PANTHER" id="PTHR43514:SF4">
    <property type="entry name" value="ABC TRANSPORTER I FAMILY MEMBER 10"/>
    <property type="match status" value="1"/>
</dbReference>
<keyword evidence="8" id="KW-1278">Translocase</keyword>
<dbReference type="InterPro" id="IPR050334">
    <property type="entry name" value="Molybdenum_import_ModC"/>
</dbReference>
<dbReference type="Proteomes" id="UP000606044">
    <property type="component" value="Unassembled WGS sequence"/>
</dbReference>
<dbReference type="Gene3D" id="2.40.50.100">
    <property type="match status" value="1"/>
</dbReference>
<dbReference type="GO" id="GO:0140359">
    <property type="term" value="F:ABC-type transporter activity"/>
    <property type="evidence" value="ECO:0007669"/>
    <property type="project" value="InterPro"/>
</dbReference>
<dbReference type="InterPro" id="IPR011868">
    <property type="entry name" value="ModC_ABC_ATP-bd"/>
</dbReference>
<dbReference type="PROSITE" id="PS51866">
    <property type="entry name" value="MOP"/>
    <property type="match status" value="1"/>
</dbReference>
<keyword evidence="15" id="KW-1185">Reference proteome</keyword>
<dbReference type="InterPro" id="IPR003439">
    <property type="entry name" value="ABC_transporter-like_ATP-bd"/>
</dbReference>
<evidence type="ECO:0000256" key="5">
    <source>
        <dbReference type="ARBA" id="ARBA00022519"/>
    </source>
</evidence>
<dbReference type="InterPro" id="IPR005116">
    <property type="entry name" value="Transp-assoc_OB_typ1"/>
</dbReference>
<gene>
    <name evidence="14" type="primary">modC</name>
    <name evidence="14" type="ORF">GCM10007301_20470</name>
</gene>
<evidence type="ECO:0000256" key="11">
    <source>
        <dbReference type="SAM" id="MobiDB-lite"/>
    </source>
</evidence>
<feature type="domain" description="Mop" evidence="13">
    <location>
        <begin position="292"/>
        <end position="358"/>
    </location>
</feature>
<evidence type="ECO:0000256" key="4">
    <source>
        <dbReference type="ARBA" id="ARBA00022505"/>
    </source>
</evidence>
<comment type="caution">
    <text evidence="14">The sequence shown here is derived from an EMBL/GenBank/DDBJ whole genome shotgun (WGS) entry which is preliminary data.</text>
</comment>
<dbReference type="InterPro" id="IPR008995">
    <property type="entry name" value="Mo/tungstate-bd_C_term_dom"/>
</dbReference>
<dbReference type="GO" id="GO:0015098">
    <property type="term" value="F:molybdate ion transmembrane transporter activity"/>
    <property type="evidence" value="ECO:0007669"/>
    <property type="project" value="InterPro"/>
</dbReference>
<keyword evidence="4 10" id="KW-0500">Molybdenum</keyword>
<evidence type="ECO:0000256" key="6">
    <source>
        <dbReference type="ARBA" id="ARBA00022741"/>
    </source>
</evidence>
<dbReference type="GO" id="GO:0016887">
    <property type="term" value="F:ATP hydrolysis activity"/>
    <property type="evidence" value="ECO:0007669"/>
    <property type="project" value="InterPro"/>
</dbReference>
<dbReference type="InterPro" id="IPR017871">
    <property type="entry name" value="ABC_transporter-like_CS"/>
</dbReference>
<proteinExistence type="inferred from homology"/>
<keyword evidence="5" id="KW-0997">Cell inner membrane</keyword>
<keyword evidence="2" id="KW-0813">Transport</keyword>
<dbReference type="SMART" id="SM00382">
    <property type="entry name" value="AAA"/>
    <property type="match status" value="1"/>
</dbReference>
<feature type="domain" description="ABC transporter" evidence="12">
    <location>
        <begin position="1"/>
        <end position="232"/>
    </location>
</feature>
<dbReference type="SUPFAM" id="SSF50331">
    <property type="entry name" value="MOP-like"/>
    <property type="match status" value="1"/>
</dbReference>
<dbReference type="GO" id="GO:0016020">
    <property type="term" value="C:membrane"/>
    <property type="evidence" value="ECO:0007669"/>
    <property type="project" value="InterPro"/>
</dbReference>
<keyword evidence="6" id="KW-0547">Nucleotide-binding</keyword>
<reference evidence="14" key="2">
    <citation type="submission" date="2020-09" db="EMBL/GenBank/DDBJ databases">
        <authorList>
            <person name="Sun Q."/>
            <person name="Sedlacek I."/>
        </authorList>
    </citation>
    <scope>NUCLEOTIDE SEQUENCE</scope>
    <source>
        <strain evidence="14">CCM 7897</strain>
    </source>
</reference>
<evidence type="ECO:0000256" key="8">
    <source>
        <dbReference type="ARBA" id="ARBA00022967"/>
    </source>
</evidence>
<dbReference type="SUPFAM" id="SSF52540">
    <property type="entry name" value="P-loop containing nucleoside triphosphate hydrolases"/>
    <property type="match status" value="1"/>
</dbReference>
<dbReference type="PANTHER" id="PTHR43514">
    <property type="entry name" value="ABC TRANSPORTER I FAMILY MEMBER 10"/>
    <property type="match status" value="1"/>
</dbReference>
<dbReference type="EMBL" id="BMCT01000002">
    <property type="protein sequence ID" value="GGF60628.1"/>
    <property type="molecule type" value="Genomic_DNA"/>
</dbReference>
<evidence type="ECO:0000256" key="2">
    <source>
        <dbReference type="ARBA" id="ARBA00022448"/>
    </source>
</evidence>
<evidence type="ECO:0000259" key="13">
    <source>
        <dbReference type="PROSITE" id="PS51866"/>
    </source>
</evidence>
<dbReference type="InterPro" id="IPR027417">
    <property type="entry name" value="P-loop_NTPase"/>
</dbReference>
<keyword evidence="7 14" id="KW-0067">ATP-binding</keyword>
<sequence>MIEIDVALTRSTSFKLEARFTAPDRGVTALFGRSGAGKSTIIYMVAGTVRPDRGRIQIGDAVFFDAATRTELPMEQRRVGYVFQDSRLFPHMKVETNLRYGERRAKEKRISFDAVVGMLGIGHLLSRRPHTLSGGERQRVAIGRALLAQPRLLLMDEPLAALDEQRKAEILPYLERLRDELKLPILYVSHSLEEVLRLSDMIVAMADGGVVAAGSVSQVMSRPEMLPIVGRFDLGTILDCTVKAHDPDFALSTLAFADGELRVPLVDLPLGTPARARIRSRDVALSLSRPMDVSVTNRLAGTVADIRREEGPYADVGVDLGHAVLRSLVTKESVARLALEPGMPVWVMIKAVAVDSRSPLFDAPAPGATLPEPANPPKVSPPQTPSLRLVGADTPSRGNG</sequence>
<dbReference type="AlphaFoldDB" id="A0A917FAX0"/>
<dbReference type="InterPro" id="IPR004606">
    <property type="entry name" value="Mop_domain"/>
</dbReference>
<keyword evidence="3" id="KW-1003">Cell membrane</keyword>
<organism evidence="14 15">
    <name type="scientific">Azorhizobium oxalatiphilum</name>
    <dbReference type="NCBI Taxonomy" id="980631"/>
    <lineage>
        <taxon>Bacteria</taxon>
        <taxon>Pseudomonadati</taxon>
        <taxon>Pseudomonadota</taxon>
        <taxon>Alphaproteobacteria</taxon>
        <taxon>Hyphomicrobiales</taxon>
        <taxon>Xanthobacteraceae</taxon>
        <taxon>Azorhizobium</taxon>
    </lineage>
</organism>
<dbReference type="NCBIfam" id="TIGR02142">
    <property type="entry name" value="modC_ABC"/>
    <property type="match status" value="1"/>
</dbReference>
<evidence type="ECO:0000313" key="15">
    <source>
        <dbReference type="Proteomes" id="UP000606044"/>
    </source>
</evidence>
<evidence type="ECO:0000259" key="12">
    <source>
        <dbReference type="PROSITE" id="PS50893"/>
    </source>
</evidence>
<feature type="region of interest" description="Disordered" evidence="11">
    <location>
        <begin position="360"/>
        <end position="400"/>
    </location>
</feature>
<dbReference type="InterPro" id="IPR003593">
    <property type="entry name" value="AAA+_ATPase"/>
</dbReference>
<dbReference type="PROSITE" id="PS50893">
    <property type="entry name" value="ABC_TRANSPORTER_2"/>
    <property type="match status" value="1"/>
</dbReference>
<dbReference type="PROSITE" id="PS00211">
    <property type="entry name" value="ABC_TRANSPORTER_1"/>
    <property type="match status" value="1"/>
</dbReference>
<dbReference type="GO" id="GO:0005524">
    <property type="term" value="F:ATP binding"/>
    <property type="evidence" value="ECO:0007669"/>
    <property type="project" value="UniProtKB-KW"/>
</dbReference>
<evidence type="ECO:0000313" key="14">
    <source>
        <dbReference type="EMBL" id="GGF60628.1"/>
    </source>
</evidence>
<evidence type="ECO:0000256" key="10">
    <source>
        <dbReference type="PROSITE-ProRule" id="PRU01213"/>
    </source>
</evidence>
<evidence type="ECO:0000256" key="7">
    <source>
        <dbReference type="ARBA" id="ARBA00022840"/>
    </source>
</evidence>